<organism evidence="1 2">
    <name type="scientific">Saccharomonospora piscinae</name>
    <dbReference type="NCBI Taxonomy" id="687388"/>
    <lineage>
        <taxon>Bacteria</taxon>
        <taxon>Bacillati</taxon>
        <taxon>Actinomycetota</taxon>
        <taxon>Actinomycetes</taxon>
        <taxon>Pseudonocardiales</taxon>
        <taxon>Pseudonocardiaceae</taxon>
        <taxon>Saccharomonospora</taxon>
    </lineage>
</organism>
<dbReference type="STRING" id="1962155.B1813_18940"/>
<proteinExistence type="predicted"/>
<dbReference type="AlphaFoldDB" id="A0A1V8ZYP4"/>
<protein>
    <recommendedName>
        <fullName evidence="3">HTH merR-type domain-containing protein</fullName>
    </recommendedName>
</protein>
<evidence type="ECO:0000313" key="1">
    <source>
        <dbReference type="EMBL" id="OQO89918.1"/>
    </source>
</evidence>
<name>A0A1V8ZYP4_SACPI</name>
<dbReference type="RefSeq" id="WP_081194173.1">
    <property type="nucleotide sequence ID" value="NZ_MWIH01000008.1"/>
</dbReference>
<evidence type="ECO:0008006" key="3">
    <source>
        <dbReference type="Google" id="ProtNLM"/>
    </source>
</evidence>
<dbReference type="EMBL" id="MWIH01000008">
    <property type="protein sequence ID" value="OQO89918.1"/>
    <property type="molecule type" value="Genomic_DNA"/>
</dbReference>
<evidence type="ECO:0000313" key="2">
    <source>
        <dbReference type="Proteomes" id="UP000192591"/>
    </source>
</evidence>
<keyword evidence="2" id="KW-1185">Reference proteome</keyword>
<reference evidence="1 2" key="1">
    <citation type="submission" date="2017-02" db="EMBL/GenBank/DDBJ databases">
        <title>Draft genome of Saccharomonospora sp. 154.</title>
        <authorList>
            <person name="Alonso-Carmona G.S."/>
            <person name="De La Haba R."/>
            <person name="Vera-Gargallo B."/>
            <person name="Sandoval-Trujillo A.H."/>
            <person name="Ramirez-Duran N."/>
            <person name="Ventosa A."/>
        </authorList>
    </citation>
    <scope>NUCLEOTIDE SEQUENCE [LARGE SCALE GENOMIC DNA]</scope>
    <source>
        <strain evidence="1 2">LRS4.154</strain>
    </source>
</reference>
<comment type="caution">
    <text evidence="1">The sequence shown here is derived from an EMBL/GenBank/DDBJ whole genome shotgun (WGS) entry which is preliminary data.</text>
</comment>
<sequence length="69" mass="7796">MIRHVVVYEGKRALLDRQTLAVLTGRSVHTIRARCPVERHHDGKALYDMDRCKAILDAIPTRTRADSAA</sequence>
<accession>A0A1V8ZYP4</accession>
<dbReference type="Proteomes" id="UP000192591">
    <property type="component" value="Unassembled WGS sequence"/>
</dbReference>
<gene>
    <name evidence="1" type="ORF">B1813_18940</name>
</gene>